<dbReference type="OMA" id="HYPGWTS"/>
<evidence type="ECO:0000256" key="4">
    <source>
        <dbReference type="ARBA" id="ARBA00022801"/>
    </source>
</evidence>
<keyword evidence="6" id="KW-0326">Glycosidase</keyword>
<keyword evidence="13" id="KW-1185">Reference proteome</keyword>
<evidence type="ECO:0000256" key="3">
    <source>
        <dbReference type="ARBA" id="ARBA00012780"/>
    </source>
</evidence>
<dbReference type="GO" id="GO:0000272">
    <property type="term" value="P:polysaccharide catabolic process"/>
    <property type="evidence" value="ECO:0007669"/>
    <property type="project" value="UniProtKB-KW"/>
</dbReference>
<evidence type="ECO:0000259" key="10">
    <source>
        <dbReference type="Pfam" id="PF03639"/>
    </source>
</evidence>
<feature type="signal peptide" evidence="9">
    <location>
        <begin position="1"/>
        <end position="21"/>
    </location>
</feature>
<dbReference type="Gene3D" id="1.10.287.1170">
    <property type="entry name" value="glycoside hydrolase family 81 endo-[beta] glucanase"/>
    <property type="match status" value="1"/>
</dbReference>
<sequence>MAVGTVLVLLCQAWRLFLTLTSDPWSLPLLQLVREPTLSVRPPPTVHLATSTPWTNASTAVTLVSWPGRRVSYNTTPMTVATSFGDVVYNKTCNETWFAPPRNLPRGLDMPIPTNRWWGNWIAYSENHTDVCAWASPYAICLFPTSIGVWYPPDRRVFGNFSGIGDSPQYYYHDIASDVVVSAAEVNSTKGARFHVVSWDDLGVTVRASVGKHSMASSVVSGMAYFTSTYKGLSPLLRANRTITAINGVNVSAGMVFNASAKLTLTLNNSRTWIVYASPPVTWRLTRAMRLRAAPYDGHIRIALAPDGDEVYDAHADCVVHGGRVDLAATSYSFHWNTSGACASGLLHFGLQHHIDTLDTTTARQLATPRLESSTRGWLYPLVSPALRWTFHERSLVPATFLPRFPAPPARLLRANLTAILQDDILSNWTMEVNGSYYFNGKAAQKFASLCLMASDKTVVGNASAYLRTCRRKLEIALTRFIDNTWTFPLVYDGLYRGVVSSQGFAQNETYADFGNTMYNDHHYHYGYWVTAAAIANHVHPNWTRLSALNARVETLIRDVANTNRSDLTFPTFRSFDWYKGHSYSHGATAMTDGKDQESSSEDINFHYGLTLFGRVTKRRPMETLGQLMLTLNARSARTYFLMQDDSTVQDARMRPNKVLGIIFDNKVDYTTWFSNETHCIHGIQMLPTTPVTEFVRTTQFVREEWTQVLSTLPIVTNDTIANNNTWASIMFLNYARLNPDAAIAKLATVPMDDGLSRSWALYMAASQPGESHTESS</sequence>
<dbReference type="PANTHER" id="PTHR31983:SF0">
    <property type="entry name" value="GLUCAN ENDO-1,3-BETA-D-GLUCOSIDASE 2"/>
    <property type="match status" value="1"/>
</dbReference>
<dbReference type="PROSITE" id="PS52008">
    <property type="entry name" value="GH81"/>
    <property type="match status" value="1"/>
</dbReference>
<evidence type="ECO:0000256" key="7">
    <source>
        <dbReference type="ARBA" id="ARBA00023316"/>
    </source>
</evidence>
<dbReference type="GO" id="GO:0052861">
    <property type="term" value="F:endo-1,3(4)-beta-glucanase activity"/>
    <property type="evidence" value="ECO:0007669"/>
    <property type="project" value="InterPro"/>
</dbReference>
<evidence type="ECO:0000256" key="9">
    <source>
        <dbReference type="SAM" id="SignalP"/>
    </source>
</evidence>
<feature type="domain" description="Glycosyl hydrolase family 81 C-terminal" evidence="11">
    <location>
        <begin position="417"/>
        <end position="762"/>
    </location>
</feature>
<keyword evidence="7" id="KW-0961">Cell wall biogenesis/degradation</keyword>
<evidence type="ECO:0000259" key="11">
    <source>
        <dbReference type="Pfam" id="PF17652"/>
    </source>
</evidence>
<keyword evidence="5" id="KW-0119">Carbohydrate metabolism</keyword>
<feature type="chain" id="PRO_5001635349" description="glucan endo-1,3-beta-D-glucosidase" evidence="9">
    <location>
        <begin position="22"/>
        <end position="777"/>
    </location>
</feature>
<dbReference type="OrthoDB" id="66784at2759"/>
<keyword evidence="8" id="KW-0624">Polysaccharide degradation</keyword>
<dbReference type="GO" id="GO:0042973">
    <property type="term" value="F:glucan endo-1,3-beta-D-glucosidase activity"/>
    <property type="evidence" value="ECO:0007669"/>
    <property type="project" value="UniProtKB-EC"/>
</dbReference>
<dbReference type="Proteomes" id="UP000030745">
    <property type="component" value="Unassembled WGS sequence"/>
</dbReference>
<gene>
    <name evidence="12" type="ORF">SPRG_00082</name>
</gene>
<dbReference type="InterPro" id="IPR005200">
    <property type="entry name" value="Endo-beta-glucanase"/>
</dbReference>
<evidence type="ECO:0000256" key="5">
    <source>
        <dbReference type="ARBA" id="ARBA00023277"/>
    </source>
</evidence>
<comment type="similarity">
    <text evidence="2">Belongs to the glycosyl hydrolase 81 family.</text>
</comment>
<dbReference type="EMBL" id="KK583189">
    <property type="protein sequence ID" value="KDO35237.1"/>
    <property type="molecule type" value="Genomic_DNA"/>
</dbReference>
<dbReference type="GO" id="GO:0071555">
    <property type="term" value="P:cell wall organization"/>
    <property type="evidence" value="ECO:0007669"/>
    <property type="project" value="UniProtKB-KW"/>
</dbReference>
<dbReference type="RefSeq" id="XP_012193588.1">
    <property type="nucleotide sequence ID" value="XM_012338198.1"/>
</dbReference>
<dbReference type="AlphaFoldDB" id="A0A067D8B5"/>
<dbReference type="InterPro" id="IPR040451">
    <property type="entry name" value="GH81_N"/>
</dbReference>
<comment type="catalytic activity">
    <reaction evidence="1">
        <text>Hydrolysis of (1-&gt;3)-beta-D-glucosidic linkages in (1-&gt;3)-beta-D-glucans.</text>
        <dbReference type="EC" id="3.2.1.39"/>
    </reaction>
</comment>
<evidence type="ECO:0000313" key="13">
    <source>
        <dbReference type="Proteomes" id="UP000030745"/>
    </source>
</evidence>
<keyword evidence="9" id="KW-0732">Signal</keyword>
<dbReference type="Pfam" id="PF03639">
    <property type="entry name" value="Glyco_hydro_81"/>
    <property type="match status" value="1"/>
</dbReference>
<dbReference type="Pfam" id="PF17652">
    <property type="entry name" value="Glyco_hydro81C"/>
    <property type="match status" value="1"/>
</dbReference>
<name>A0A067D8B5_SAPPC</name>
<evidence type="ECO:0000256" key="2">
    <source>
        <dbReference type="ARBA" id="ARBA00010730"/>
    </source>
</evidence>
<organism evidence="12 13">
    <name type="scientific">Saprolegnia parasitica (strain CBS 223.65)</name>
    <dbReference type="NCBI Taxonomy" id="695850"/>
    <lineage>
        <taxon>Eukaryota</taxon>
        <taxon>Sar</taxon>
        <taxon>Stramenopiles</taxon>
        <taxon>Oomycota</taxon>
        <taxon>Saprolegniomycetes</taxon>
        <taxon>Saprolegniales</taxon>
        <taxon>Saprolegniaceae</taxon>
        <taxon>Saprolegnia</taxon>
    </lineage>
</organism>
<dbReference type="GeneID" id="24122743"/>
<proteinExistence type="inferred from homology"/>
<accession>A0A067D8B5</accession>
<keyword evidence="4" id="KW-0378">Hydrolase</keyword>
<evidence type="ECO:0000256" key="8">
    <source>
        <dbReference type="ARBA" id="ARBA00023326"/>
    </source>
</evidence>
<evidence type="ECO:0000256" key="1">
    <source>
        <dbReference type="ARBA" id="ARBA00000382"/>
    </source>
</evidence>
<feature type="domain" description="Glycosyl hydrolase family 81 N-terminal" evidence="10">
    <location>
        <begin position="109"/>
        <end position="403"/>
    </location>
</feature>
<dbReference type="Gene3D" id="1.20.5.420">
    <property type="entry name" value="Immunoglobulin FC, subunit C"/>
    <property type="match status" value="1"/>
</dbReference>
<dbReference type="KEGG" id="spar:SPRG_00082"/>
<dbReference type="EC" id="3.2.1.39" evidence="3"/>
<dbReference type="Gene3D" id="2.70.98.30">
    <property type="entry name" value="Golgi alpha-mannosidase II, domain 4"/>
    <property type="match status" value="1"/>
</dbReference>
<dbReference type="VEuPathDB" id="FungiDB:SPRG_00082"/>
<dbReference type="PANTHER" id="PTHR31983">
    <property type="entry name" value="ENDO-1,3(4)-BETA-GLUCANASE 1"/>
    <property type="match status" value="1"/>
</dbReference>
<evidence type="ECO:0000313" key="12">
    <source>
        <dbReference type="EMBL" id="KDO35237.1"/>
    </source>
</evidence>
<dbReference type="InterPro" id="IPR040720">
    <property type="entry name" value="GH81_C"/>
</dbReference>
<evidence type="ECO:0000256" key="6">
    <source>
        <dbReference type="ARBA" id="ARBA00023295"/>
    </source>
</evidence>
<protein>
    <recommendedName>
        <fullName evidence="3">glucan endo-1,3-beta-D-glucosidase</fullName>
        <ecNumber evidence="3">3.2.1.39</ecNumber>
    </recommendedName>
</protein>
<reference evidence="12 13" key="1">
    <citation type="journal article" date="2013" name="PLoS Genet.">
        <title>Distinctive expansion of potential virulence genes in the genome of the oomycete fish pathogen Saprolegnia parasitica.</title>
        <authorList>
            <person name="Jiang R.H."/>
            <person name="de Bruijn I."/>
            <person name="Haas B.J."/>
            <person name="Belmonte R."/>
            <person name="Lobach L."/>
            <person name="Christie J."/>
            <person name="van den Ackerveken G."/>
            <person name="Bottin A."/>
            <person name="Bulone V."/>
            <person name="Diaz-Moreno S.M."/>
            <person name="Dumas B."/>
            <person name="Fan L."/>
            <person name="Gaulin E."/>
            <person name="Govers F."/>
            <person name="Grenville-Briggs L.J."/>
            <person name="Horner N.R."/>
            <person name="Levin J.Z."/>
            <person name="Mammella M."/>
            <person name="Meijer H.J."/>
            <person name="Morris P."/>
            <person name="Nusbaum C."/>
            <person name="Oome S."/>
            <person name="Phillips A.J."/>
            <person name="van Rooyen D."/>
            <person name="Rzeszutek E."/>
            <person name="Saraiva M."/>
            <person name="Secombes C.J."/>
            <person name="Seidl M.F."/>
            <person name="Snel B."/>
            <person name="Stassen J.H."/>
            <person name="Sykes S."/>
            <person name="Tripathy S."/>
            <person name="van den Berg H."/>
            <person name="Vega-Arreguin J.C."/>
            <person name="Wawra S."/>
            <person name="Young S.K."/>
            <person name="Zeng Q."/>
            <person name="Dieguez-Uribeondo J."/>
            <person name="Russ C."/>
            <person name="Tyler B.M."/>
            <person name="van West P."/>
        </authorList>
    </citation>
    <scope>NUCLEOTIDE SEQUENCE [LARGE SCALE GENOMIC DNA]</scope>
    <source>
        <strain evidence="12 13">CBS 223.65</strain>
    </source>
</reference>